<evidence type="ECO:0000313" key="2">
    <source>
        <dbReference type="Proteomes" id="UP000308549"/>
    </source>
</evidence>
<protein>
    <submittedName>
        <fullName evidence="1">Uncharacterized protein</fullName>
    </submittedName>
</protein>
<comment type="caution">
    <text evidence="1">The sequence shown here is derived from an EMBL/GenBank/DDBJ whole genome shotgun (WGS) entry which is preliminary data.</text>
</comment>
<dbReference type="EMBL" id="NAJL01000047">
    <property type="protein sequence ID" value="TKA24105.1"/>
    <property type="molecule type" value="Genomic_DNA"/>
</dbReference>
<dbReference type="AlphaFoldDB" id="A0A4U0TQS3"/>
<sequence length="135" mass="14038">MSTTINTAEFGARPTCDVGTLPAANSTSDVVDSSVNSSQIVGLEGGAVQQSATGAVAGDAVQQSGVAGNPLCFQNFANVQLLYWPVTALSGDLCQSSRSTATMTPTISVYMQFDGTWVYENMGRTTSSQSRLLLT</sequence>
<gene>
    <name evidence="1" type="ORF">B0A50_06845</name>
</gene>
<reference evidence="1 2" key="1">
    <citation type="submission" date="2017-03" db="EMBL/GenBank/DDBJ databases">
        <title>Genomes of endolithic fungi from Antarctica.</title>
        <authorList>
            <person name="Coleine C."/>
            <person name="Masonjones S."/>
            <person name="Stajich J.E."/>
        </authorList>
    </citation>
    <scope>NUCLEOTIDE SEQUENCE [LARGE SCALE GENOMIC DNA]</scope>
    <source>
        <strain evidence="1 2">CCFEE 6315</strain>
    </source>
</reference>
<proteinExistence type="predicted"/>
<organism evidence="1 2">
    <name type="scientific">Salinomyces thailandicus</name>
    <dbReference type="NCBI Taxonomy" id="706561"/>
    <lineage>
        <taxon>Eukaryota</taxon>
        <taxon>Fungi</taxon>
        <taxon>Dikarya</taxon>
        <taxon>Ascomycota</taxon>
        <taxon>Pezizomycotina</taxon>
        <taxon>Dothideomycetes</taxon>
        <taxon>Dothideomycetidae</taxon>
        <taxon>Mycosphaerellales</taxon>
        <taxon>Teratosphaeriaceae</taxon>
        <taxon>Salinomyces</taxon>
    </lineage>
</organism>
<keyword evidence="2" id="KW-1185">Reference proteome</keyword>
<evidence type="ECO:0000313" key="1">
    <source>
        <dbReference type="EMBL" id="TKA24105.1"/>
    </source>
</evidence>
<name>A0A4U0TQS3_9PEZI</name>
<dbReference type="Proteomes" id="UP000308549">
    <property type="component" value="Unassembled WGS sequence"/>
</dbReference>
<accession>A0A4U0TQS3</accession>